<dbReference type="RefSeq" id="WP_198841288.1">
    <property type="nucleotide sequence ID" value="NZ_JAEHFJ010000004.1"/>
</dbReference>
<gene>
    <name evidence="2" type="ORF">JBL43_09915</name>
</gene>
<keyword evidence="1" id="KW-1133">Transmembrane helix</keyword>
<dbReference type="EMBL" id="JAEHFJ010000004">
    <property type="protein sequence ID" value="MBJ2174554.1"/>
    <property type="molecule type" value="Genomic_DNA"/>
</dbReference>
<dbReference type="Proteomes" id="UP000623301">
    <property type="component" value="Unassembled WGS sequence"/>
</dbReference>
<proteinExistence type="predicted"/>
<name>A0ABS0WRE6_9FLAO</name>
<keyword evidence="1" id="KW-0812">Transmembrane</keyword>
<accession>A0ABS0WRE6</accession>
<comment type="caution">
    <text evidence="2">The sequence shown here is derived from an EMBL/GenBank/DDBJ whole genome shotgun (WGS) entry which is preliminary data.</text>
</comment>
<feature type="transmembrane region" description="Helical" evidence="1">
    <location>
        <begin position="7"/>
        <end position="25"/>
    </location>
</feature>
<evidence type="ECO:0008006" key="4">
    <source>
        <dbReference type="Google" id="ProtNLM"/>
    </source>
</evidence>
<reference evidence="2 3" key="1">
    <citation type="submission" date="2020-12" db="EMBL/GenBank/DDBJ databases">
        <title>Aureibaculum luteum sp. nov. and Aureibaculum flavum sp. nov., novel members of the family Flavobacteriaceae isolated from Antarctic intertidal sediments.</title>
        <authorList>
            <person name="He X."/>
            <person name="Zhang X."/>
        </authorList>
    </citation>
    <scope>NUCLEOTIDE SEQUENCE [LARGE SCALE GENOMIC DNA]</scope>
    <source>
        <strain evidence="2 3">A20</strain>
    </source>
</reference>
<evidence type="ECO:0000313" key="2">
    <source>
        <dbReference type="EMBL" id="MBJ2174554.1"/>
    </source>
</evidence>
<organism evidence="2 3">
    <name type="scientific">Aureibaculum flavum</name>
    <dbReference type="NCBI Taxonomy" id="2795986"/>
    <lineage>
        <taxon>Bacteria</taxon>
        <taxon>Pseudomonadati</taxon>
        <taxon>Bacteroidota</taxon>
        <taxon>Flavobacteriia</taxon>
        <taxon>Flavobacteriales</taxon>
        <taxon>Flavobacteriaceae</taxon>
        <taxon>Aureibaculum</taxon>
    </lineage>
</organism>
<keyword evidence="1" id="KW-0472">Membrane</keyword>
<protein>
    <recommendedName>
        <fullName evidence="4">DUF4258 domain-containing protein</fullName>
    </recommendedName>
</protein>
<sequence length="124" mass="14480">MEIKRRFIFFGFGFTIGVILLLVILNGKEASCNYLPNARMLEILRSKHRVYDEDVIQTMTDKNIDSTVIVQMLLNGDIDFSKSKVRQEPCRYYWIDGYVKEKEASIYVENCDTVITIQRLTLSE</sequence>
<evidence type="ECO:0000313" key="3">
    <source>
        <dbReference type="Proteomes" id="UP000623301"/>
    </source>
</evidence>
<keyword evidence="3" id="KW-1185">Reference proteome</keyword>
<evidence type="ECO:0000256" key="1">
    <source>
        <dbReference type="SAM" id="Phobius"/>
    </source>
</evidence>